<dbReference type="EMBL" id="BAYM01000385">
    <property type="protein sequence ID" value="GAN37895.1"/>
    <property type="molecule type" value="Genomic_DNA"/>
</dbReference>
<keyword evidence="1" id="KW-0560">Oxidoreductase</keyword>
<gene>
    <name evidence="3" type="ORF">LC0644_2484</name>
</gene>
<dbReference type="RefSeq" id="WP_003563776.1">
    <property type="nucleotide sequence ID" value="NZ_BAYM01000385.1"/>
</dbReference>
<dbReference type="GeneID" id="57089311"/>
<dbReference type="GO" id="GO:0003955">
    <property type="term" value="F:NAD(P)H dehydrogenase (quinone) activity"/>
    <property type="evidence" value="ECO:0007669"/>
    <property type="project" value="TreeGrafter"/>
</dbReference>
<dbReference type="PANTHER" id="PTHR47307:SF1">
    <property type="entry name" value="GLUTATHIONE-REGULATED POTASSIUM-EFFLUX SYSTEM ANCILLARY PROTEIN KEFG"/>
    <property type="match status" value="1"/>
</dbReference>
<name>A0A0C9P0K2_LACPA</name>
<proteinExistence type="predicted"/>
<dbReference type="PANTHER" id="PTHR47307">
    <property type="entry name" value="GLUTATHIONE-REGULATED POTASSIUM-EFFLUX SYSTEM ANCILLARY PROTEIN KEFG"/>
    <property type="match status" value="1"/>
</dbReference>
<sequence length="222" mass="24955">METLVVVSHPEIEKSDTQQFLKASAASLSQVVWHHLDSRLPFDVTAEQQAITSADRLIFQFPLYWYMAPASLHQWLTDVWLKQFVYDARGGLLHGKSLGFVVTFSQPATAYQLGGSVGFSISQFLTPYAALAAKTGLTLLPPLTIAQFANQTDLEHQQLLVRYQQYLTLDHPDRPDEQAQWFIDRLSGNADTQLLADQLAAQTDDIDRLRLTLHELKAGESE</sequence>
<evidence type="ECO:0000313" key="4">
    <source>
        <dbReference type="Proteomes" id="UP000032552"/>
    </source>
</evidence>
<dbReference type="AlphaFoldDB" id="A0A0C9P0K2"/>
<dbReference type="Proteomes" id="UP000032552">
    <property type="component" value="Unassembled WGS sequence"/>
</dbReference>
<organism evidence="3 4">
    <name type="scientific">Lacticaseibacillus paracasei NRIC 0644</name>
    <dbReference type="NCBI Taxonomy" id="1435038"/>
    <lineage>
        <taxon>Bacteria</taxon>
        <taxon>Bacillati</taxon>
        <taxon>Bacillota</taxon>
        <taxon>Bacilli</taxon>
        <taxon>Lactobacillales</taxon>
        <taxon>Lactobacillaceae</taxon>
        <taxon>Lacticaseibacillus</taxon>
    </lineage>
</organism>
<dbReference type="GO" id="GO:0010181">
    <property type="term" value="F:FMN binding"/>
    <property type="evidence" value="ECO:0007669"/>
    <property type="project" value="TreeGrafter"/>
</dbReference>
<reference evidence="4" key="1">
    <citation type="submission" date="2014-05" db="EMBL/GenBank/DDBJ databases">
        <title>Whole genome sequencing of Lactobacillus casei NRIC0644.</title>
        <authorList>
            <person name="Atarashi H."/>
            <person name="Yoshida Y."/>
            <person name="Fujimura S."/>
            <person name="Tanaka N."/>
            <person name="Shiwa Y."/>
            <person name="Yoshikawa H."/>
            <person name="Okada S."/>
            <person name="Nakagawa J."/>
        </authorList>
    </citation>
    <scope>NUCLEOTIDE SEQUENCE [LARGE SCALE GENOMIC DNA]</scope>
    <source>
        <strain evidence="4">NRIC0644</strain>
    </source>
</reference>
<protein>
    <submittedName>
        <fullName evidence="3">Possible NADPH dehydrogenase</fullName>
    </submittedName>
</protein>
<dbReference type="Gene3D" id="3.40.50.360">
    <property type="match status" value="1"/>
</dbReference>
<evidence type="ECO:0000259" key="2">
    <source>
        <dbReference type="Pfam" id="PF02525"/>
    </source>
</evidence>
<evidence type="ECO:0000313" key="3">
    <source>
        <dbReference type="EMBL" id="GAN37895.1"/>
    </source>
</evidence>
<dbReference type="SUPFAM" id="SSF52218">
    <property type="entry name" value="Flavoproteins"/>
    <property type="match status" value="1"/>
</dbReference>
<feature type="domain" description="Flavodoxin-like fold" evidence="2">
    <location>
        <begin position="1"/>
        <end position="167"/>
    </location>
</feature>
<accession>A0A0C9P0K2</accession>
<dbReference type="GO" id="GO:0009055">
    <property type="term" value="F:electron transfer activity"/>
    <property type="evidence" value="ECO:0007669"/>
    <property type="project" value="TreeGrafter"/>
</dbReference>
<dbReference type="Pfam" id="PF02525">
    <property type="entry name" value="Flavodoxin_2"/>
    <property type="match status" value="1"/>
</dbReference>
<dbReference type="InterPro" id="IPR046980">
    <property type="entry name" value="KefG/KefF"/>
</dbReference>
<dbReference type="InterPro" id="IPR029039">
    <property type="entry name" value="Flavoprotein-like_sf"/>
</dbReference>
<comment type="caution">
    <text evidence="3">The sequence shown here is derived from an EMBL/GenBank/DDBJ whole genome shotgun (WGS) entry which is preliminary data.</text>
</comment>
<evidence type="ECO:0000256" key="1">
    <source>
        <dbReference type="ARBA" id="ARBA00023002"/>
    </source>
</evidence>
<dbReference type="InterPro" id="IPR003680">
    <property type="entry name" value="Flavodoxin_fold"/>
</dbReference>